<sequence length="200" mass="23216">QDIANNIMPNLGYEIEDFQYYTWRITNWKTLEKRITGPEFLAGGWKWRILLFPSGNKNSDVVSIYLDFADLKEAPIGWHSCAQFALLLWNPEDPTISVSYSSSHCFSADDPDWGFTRFYFQQNLFTPSENQTRSLIENDSCNITAFVRILKEPIGIPWHNFIKNYDSKKVTGYVGLKSQGATSYMNVELQLLYSLKYFCK</sequence>
<accession>A0ACA9PPS1</accession>
<dbReference type="EMBL" id="CAJVPU010030557">
    <property type="protein sequence ID" value="CAG8714314.1"/>
    <property type="molecule type" value="Genomic_DNA"/>
</dbReference>
<evidence type="ECO:0000313" key="2">
    <source>
        <dbReference type="Proteomes" id="UP000789702"/>
    </source>
</evidence>
<keyword evidence="2" id="KW-1185">Reference proteome</keyword>
<gene>
    <name evidence="1" type="ORF">DHETER_LOCUS12446</name>
</gene>
<dbReference type="Proteomes" id="UP000789702">
    <property type="component" value="Unassembled WGS sequence"/>
</dbReference>
<feature type="non-terminal residue" evidence="1">
    <location>
        <position position="1"/>
    </location>
</feature>
<organism evidence="1 2">
    <name type="scientific">Dentiscutata heterogama</name>
    <dbReference type="NCBI Taxonomy" id="1316150"/>
    <lineage>
        <taxon>Eukaryota</taxon>
        <taxon>Fungi</taxon>
        <taxon>Fungi incertae sedis</taxon>
        <taxon>Mucoromycota</taxon>
        <taxon>Glomeromycotina</taxon>
        <taxon>Glomeromycetes</taxon>
        <taxon>Diversisporales</taxon>
        <taxon>Gigasporaceae</taxon>
        <taxon>Dentiscutata</taxon>
    </lineage>
</organism>
<evidence type="ECO:0000313" key="1">
    <source>
        <dbReference type="EMBL" id="CAG8714314.1"/>
    </source>
</evidence>
<name>A0ACA9PPS1_9GLOM</name>
<reference evidence="1" key="1">
    <citation type="submission" date="2021-06" db="EMBL/GenBank/DDBJ databases">
        <authorList>
            <person name="Kallberg Y."/>
            <person name="Tangrot J."/>
            <person name="Rosling A."/>
        </authorList>
    </citation>
    <scope>NUCLEOTIDE SEQUENCE</scope>
    <source>
        <strain evidence="1">IL203A</strain>
    </source>
</reference>
<comment type="caution">
    <text evidence="1">The sequence shown here is derived from an EMBL/GenBank/DDBJ whole genome shotgun (WGS) entry which is preliminary data.</text>
</comment>
<protein>
    <submittedName>
        <fullName evidence="1">605_t:CDS:1</fullName>
    </submittedName>
</protein>
<feature type="non-terminal residue" evidence="1">
    <location>
        <position position="200"/>
    </location>
</feature>
<proteinExistence type="predicted"/>